<feature type="compositionally biased region" description="Basic and acidic residues" evidence="1">
    <location>
        <begin position="107"/>
        <end position="139"/>
    </location>
</feature>
<evidence type="ECO:0000313" key="3">
    <source>
        <dbReference type="Proteomes" id="UP000277212"/>
    </source>
</evidence>
<keyword evidence="3" id="KW-1185">Reference proteome</keyword>
<dbReference type="EMBL" id="NKUJ01000172">
    <property type="protein sequence ID" value="RMJ11280.1"/>
    <property type="molecule type" value="Genomic_DNA"/>
</dbReference>
<reference evidence="2 3" key="1">
    <citation type="submission" date="2017-06" db="EMBL/GenBank/DDBJ databases">
        <title>Comparative genomic analysis of Ambrosia Fusariam Clade fungi.</title>
        <authorList>
            <person name="Stajich J.E."/>
            <person name="Carrillo J."/>
            <person name="Kijimoto T."/>
            <person name="Eskalen A."/>
            <person name="O'Donnell K."/>
            <person name="Kasson M."/>
        </authorList>
    </citation>
    <scope>NUCLEOTIDE SEQUENCE [LARGE SCALE GENOMIC DNA]</scope>
    <source>
        <strain evidence="2">UCR3666</strain>
    </source>
</reference>
<comment type="caution">
    <text evidence="2">The sequence shown here is derived from an EMBL/GenBank/DDBJ whole genome shotgun (WGS) entry which is preliminary data.</text>
</comment>
<dbReference type="AlphaFoldDB" id="A0A3M2S146"/>
<evidence type="ECO:0000256" key="1">
    <source>
        <dbReference type="SAM" id="MobiDB-lite"/>
    </source>
</evidence>
<feature type="region of interest" description="Disordered" evidence="1">
    <location>
        <begin position="72"/>
        <end position="139"/>
    </location>
</feature>
<name>A0A3M2S146_9HYPO</name>
<gene>
    <name evidence="2" type="ORF">CDV36_009061</name>
</gene>
<organism evidence="2 3">
    <name type="scientific">Fusarium kuroshium</name>
    <dbReference type="NCBI Taxonomy" id="2010991"/>
    <lineage>
        <taxon>Eukaryota</taxon>
        <taxon>Fungi</taxon>
        <taxon>Dikarya</taxon>
        <taxon>Ascomycota</taxon>
        <taxon>Pezizomycotina</taxon>
        <taxon>Sordariomycetes</taxon>
        <taxon>Hypocreomycetidae</taxon>
        <taxon>Hypocreales</taxon>
        <taxon>Nectriaceae</taxon>
        <taxon>Fusarium</taxon>
        <taxon>Fusarium solani species complex</taxon>
    </lineage>
</organism>
<accession>A0A3M2S146</accession>
<feature type="compositionally biased region" description="Basic and acidic residues" evidence="1">
    <location>
        <begin position="77"/>
        <end position="88"/>
    </location>
</feature>
<proteinExistence type="predicted"/>
<sequence length="139" mass="16089">MCQYSQSVFSCEHKRWGLRMKLCKVAQDFIGGKTGNDCQIKMPYPPTSRKLQCRCRKCGDLDAKIAKARKIIGNIRETMEEKKESVDHGEDDENNQEEEDEVASQGQHEENTPDQCEKRQEAKEDMEPRNEEDQQHGIV</sequence>
<dbReference type="OrthoDB" id="5095447at2759"/>
<dbReference type="Proteomes" id="UP000277212">
    <property type="component" value="Unassembled WGS sequence"/>
</dbReference>
<protein>
    <submittedName>
        <fullName evidence="2">Uncharacterized protein</fullName>
    </submittedName>
</protein>
<feature type="compositionally biased region" description="Acidic residues" evidence="1">
    <location>
        <begin position="89"/>
        <end position="102"/>
    </location>
</feature>
<evidence type="ECO:0000313" key="2">
    <source>
        <dbReference type="EMBL" id="RMJ11280.1"/>
    </source>
</evidence>